<reference evidence="1" key="1">
    <citation type="journal article" date="2020" name="Nature">
        <title>Giant virus diversity and host interactions through global metagenomics.</title>
        <authorList>
            <person name="Schulz F."/>
            <person name="Roux S."/>
            <person name="Paez-Espino D."/>
            <person name="Jungbluth S."/>
            <person name="Walsh D.A."/>
            <person name="Denef V.J."/>
            <person name="McMahon K.D."/>
            <person name="Konstantinidis K.T."/>
            <person name="Eloe-Fadrosh E.A."/>
            <person name="Kyrpides N.C."/>
            <person name="Woyke T."/>
        </authorList>
    </citation>
    <scope>NUCLEOTIDE SEQUENCE</scope>
    <source>
        <strain evidence="1">GVMAG-M-3300005589-24</strain>
    </source>
</reference>
<protein>
    <submittedName>
        <fullName evidence="1">Uncharacterized protein</fullName>
    </submittedName>
</protein>
<evidence type="ECO:0000313" key="1">
    <source>
        <dbReference type="EMBL" id="QHT29304.1"/>
    </source>
</evidence>
<sequence length="71" mass="8252">MSDIKQLCRNIDNKPSPVSEFECLSMELELVKKSTPRLNGLYSSLERIPGGRSKSDQVMYEIIPKILRRRR</sequence>
<organism evidence="1">
    <name type="scientific">viral metagenome</name>
    <dbReference type="NCBI Taxonomy" id="1070528"/>
    <lineage>
        <taxon>unclassified sequences</taxon>
        <taxon>metagenomes</taxon>
        <taxon>organismal metagenomes</taxon>
    </lineage>
</organism>
<dbReference type="EMBL" id="MN738876">
    <property type="protein sequence ID" value="QHT29304.1"/>
    <property type="molecule type" value="Genomic_DNA"/>
</dbReference>
<proteinExistence type="predicted"/>
<name>A0A6C0EJF1_9ZZZZ</name>
<accession>A0A6C0EJF1</accession>
<dbReference type="AlphaFoldDB" id="A0A6C0EJF1"/>